<evidence type="ECO:0000313" key="2">
    <source>
        <dbReference type="EMBL" id="MFD1455668.1"/>
    </source>
</evidence>
<organism evidence="2 3">
    <name type="scientific">Levilactobacillus lanxiensis</name>
    <dbReference type="NCBI Taxonomy" id="2799568"/>
    <lineage>
        <taxon>Bacteria</taxon>
        <taxon>Bacillati</taxon>
        <taxon>Bacillota</taxon>
        <taxon>Bacilli</taxon>
        <taxon>Lactobacillales</taxon>
        <taxon>Lactobacillaceae</taxon>
        <taxon>Levilactobacillus</taxon>
    </lineage>
</organism>
<reference evidence="3" key="1">
    <citation type="journal article" date="2019" name="Int. J. Syst. Evol. Microbiol.">
        <title>The Global Catalogue of Microorganisms (GCM) 10K type strain sequencing project: providing services to taxonomists for standard genome sequencing and annotation.</title>
        <authorList>
            <consortium name="The Broad Institute Genomics Platform"/>
            <consortium name="The Broad Institute Genome Sequencing Center for Infectious Disease"/>
            <person name="Wu L."/>
            <person name="Ma J."/>
        </authorList>
    </citation>
    <scope>NUCLEOTIDE SEQUENCE [LARGE SCALE GENOMIC DNA]</scope>
    <source>
        <strain evidence="3">CCM 8979</strain>
    </source>
</reference>
<evidence type="ECO:0000256" key="1">
    <source>
        <dbReference type="SAM" id="Phobius"/>
    </source>
</evidence>
<proteinExistence type="predicted"/>
<feature type="transmembrane region" description="Helical" evidence="1">
    <location>
        <begin position="41"/>
        <end position="61"/>
    </location>
</feature>
<evidence type="ECO:0000313" key="3">
    <source>
        <dbReference type="Proteomes" id="UP001597189"/>
    </source>
</evidence>
<keyword evidence="1" id="KW-0812">Transmembrane</keyword>
<accession>A0ABW4D6X9</accession>
<dbReference type="RefSeq" id="WP_203645784.1">
    <property type="nucleotide sequence ID" value="NZ_BOLN01000006.1"/>
</dbReference>
<dbReference type="Proteomes" id="UP001597189">
    <property type="component" value="Unassembled WGS sequence"/>
</dbReference>
<keyword evidence="1" id="KW-0472">Membrane</keyword>
<keyword evidence="1" id="KW-1133">Transmembrane helix</keyword>
<dbReference type="EMBL" id="JBHTOD010000006">
    <property type="protein sequence ID" value="MFD1455668.1"/>
    <property type="molecule type" value="Genomic_DNA"/>
</dbReference>
<name>A0ABW4D6X9_9LACO</name>
<protein>
    <submittedName>
        <fullName evidence="2">Uncharacterized protein</fullName>
    </submittedName>
</protein>
<keyword evidence="3" id="KW-1185">Reference proteome</keyword>
<gene>
    <name evidence="2" type="ORF">ACFQ44_08280</name>
</gene>
<comment type="caution">
    <text evidence="2">The sequence shown here is derived from an EMBL/GenBank/DDBJ whole genome shotgun (WGS) entry which is preliminary data.</text>
</comment>
<sequence length="77" mass="8127">MSVIGAAIGALICGSYLCVQRTTFGQNIFNQIVSIIAQHGLAGLLLTITGLVVILLGYTYYRSLIGFHPSDASIAPE</sequence>